<feature type="compositionally biased region" description="Basic and acidic residues" evidence="1">
    <location>
        <begin position="287"/>
        <end position="301"/>
    </location>
</feature>
<evidence type="ECO:0000256" key="1">
    <source>
        <dbReference type="SAM" id="MobiDB-lite"/>
    </source>
</evidence>
<reference evidence="2" key="1">
    <citation type="journal article" date="2020" name="Fungal Divers.">
        <title>Resolving the Mortierellaceae phylogeny through synthesis of multi-gene phylogenetics and phylogenomics.</title>
        <authorList>
            <person name="Vandepol N."/>
            <person name="Liber J."/>
            <person name="Desiro A."/>
            <person name="Na H."/>
            <person name="Kennedy M."/>
            <person name="Barry K."/>
            <person name="Grigoriev I.V."/>
            <person name="Miller A.N."/>
            <person name="O'Donnell K."/>
            <person name="Stajich J.E."/>
            <person name="Bonito G."/>
        </authorList>
    </citation>
    <scope>NUCLEOTIDE SEQUENCE</scope>
    <source>
        <strain evidence="2">REB-010B</strain>
    </source>
</reference>
<sequence>MDYDQKGNFLAAKRLVRTALQNRINETAQISLANGPISRSASISSARAASLIDQLYMTELDVERIQSLFHHSGRFNSLDLLSIGIDHIFIIHRELLYQDLKDYLADSPDAPHRVFVNVHHRLKAPEIVPKNRCEALEYYLRTILLPEMEHRIGHWTDAEYCNLPLPLPKTTTLVTVSGWLLNYPVIYVVPRKCHLEAARRLQPQSFPEDGEAGDEVRSCFGNEDDIDDGDCGRNCLANQMLTVTKVQLEPNEEVEGLMDHVLLSFSYPSALAEMLMDRSCSPTSPLGEDRENGVDYIGSRDGEDDDDDENDEFVDAMDIDDTEMTEQNIQQNGGYEQRPIEPVLRPALGQMRSTSTSDTICPPNCKPDCMPRSIPERPYGASFGSSRSVISDMSEYYDSYSEPQPQANDGGPRRPSDVGTDRAWTRAAGDSVAMLISPSLAEQAQMHDRSFKDHPTSKCFTGVPKIAPPIVRNPDICAAGRSFLHQLHIRFQKQQMFKAWEVGQQTVTLPVVAI</sequence>
<dbReference type="PANTHER" id="PTHR31366">
    <property type="entry name" value="UPF0739 PROTEIN C1ORF74"/>
    <property type="match status" value="1"/>
</dbReference>
<dbReference type="Proteomes" id="UP000738325">
    <property type="component" value="Unassembled WGS sequence"/>
</dbReference>
<organism evidence="2 3">
    <name type="scientific">Dissophora globulifera</name>
    <dbReference type="NCBI Taxonomy" id="979702"/>
    <lineage>
        <taxon>Eukaryota</taxon>
        <taxon>Fungi</taxon>
        <taxon>Fungi incertae sedis</taxon>
        <taxon>Mucoromycota</taxon>
        <taxon>Mortierellomycotina</taxon>
        <taxon>Mortierellomycetes</taxon>
        <taxon>Mortierellales</taxon>
        <taxon>Mortierellaceae</taxon>
        <taxon>Dissophora</taxon>
    </lineage>
</organism>
<dbReference type="AlphaFoldDB" id="A0A9P6UZI8"/>
<dbReference type="Pfam" id="PF14953">
    <property type="entry name" value="DUF4504"/>
    <property type="match status" value="1"/>
</dbReference>
<comment type="caution">
    <text evidence="2">The sequence shown here is derived from an EMBL/GenBank/DDBJ whole genome shotgun (WGS) entry which is preliminary data.</text>
</comment>
<dbReference type="OrthoDB" id="2395010at2759"/>
<feature type="region of interest" description="Disordered" evidence="1">
    <location>
        <begin position="398"/>
        <end position="421"/>
    </location>
</feature>
<feature type="region of interest" description="Disordered" evidence="1">
    <location>
        <begin position="280"/>
        <end position="311"/>
    </location>
</feature>
<dbReference type="EMBL" id="JAAAIP010000043">
    <property type="protein sequence ID" value="KAG0328027.1"/>
    <property type="molecule type" value="Genomic_DNA"/>
</dbReference>
<dbReference type="PANTHER" id="PTHR31366:SF2">
    <property type="entry name" value="UPF0739 PROTEIN C1ORF74"/>
    <property type="match status" value="1"/>
</dbReference>
<keyword evidence="3" id="KW-1185">Reference proteome</keyword>
<protein>
    <submittedName>
        <fullName evidence="2">Uncharacterized protein</fullName>
    </submittedName>
</protein>
<evidence type="ECO:0000313" key="3">
    <source>
        <dbReference type="Proteomes" id="UP000738325"/>
    </source>
</evidence>
<feature type="compositionally biased region" description="Basic and acidic residues" evidence="1">
    <location>
        <begin position="411"/>
        <end position="421"/>
    </location>
</feature>
<name>A0A9P6UZI8_9FUNG</name>
<gene>
    <name evidence="2" type="ORF">BGZ99_006379</name>
</gene>
<proteinExistence type="predicted"/>
<accession>A0A9P6UZI8</accession>
<evidence type="ECO:0000313" key="2">
    <source>
        <dbReference type="EMBL" id="KAG0328027.1"/>
    </source>
</evidence>
<feature type="compositionally biased region" description="Acidic residues" evidence="1">
    <location>
        <begin position="302"/>
        <end position="311"/>
    </location>
</feature>
<dbReference type="InterPro" id="IPR027850">
    <property type="entry name" value="DUF4504"/>
</dbReference>